<sequence length="599" mass="65331">MDFFAQQEQARKRTGLLVLLFVLAVLAIVVAINTVIALVLTFDNTAPGQASSLSQQLLSPTTVTISAIIIVVIALVSLFKWLSLRGGGAAVAESLGGQRISANTDDPAEQRLRNVVEEMALAAGMPVPPVYLLAHESGINAFAAGHGPADAVIGVTRGCMEKLNREQLQGVIAHEFSHILNGDMRLNLRLMAVLAGILFLSQMGEFMMYARGRSKESNQAALIGLAVLILGSIGALFGRAIKAAVSRQREYLADASAVQFTRNPSGIADALKLIGADARHSSIDHPKASETSHLFFGAYNAMTGMLSTHPPLEKRIYAIEPGWDGKYAPVVQRMQQRQGRSASQSPTPRAKAPRQEVFKQLVLGAALLQQLPAPLTQRAREPEDARELALALLWPGASGDTIDGIAPAVRRGIDRFREALEPLSPQQQLGLLQLALPALKQLSEPQLEQLMSQLTQCWQRKPEGVLRWSVWQLLHHYLVDQTAPRASQAQRRAAAETMLGLLAHVGHDSDEERSRAFHRGTNSLGDYLAKLPEQAPWQAAEQQWAHLRGYTPEKKRRVMQAFRLCVEHDGEVTEAEAVLLQALALMLDAPVIDSLDPKH</sequence>
<evidence type="ECO:0000256" key="5">
    <source>
        <dbReference type="ARBA" id="ARBA00022723"/>
    </source>
</evidence>
<keyword evidence="3 14" id="KW-0645">Protease</keyword>
<evidence type="ECO:0000256" key="10">
    <source>
        <dbReference type="ARBA" id="ARBA00023136"/>
    </source>
</evidence>
<keyword evidence="4 12" id="KW-0812">Transmembrane</keyword>
<evidence type="ECO:0000256" key="8">
    <source>
        <dbReference type="ARBA" id="ARBA00022989"/>
    </source>
</evidence>
<dbReference type="Proteomes" id="UP000184268">
    <property type="component" value="Unassembled WGS sequence"/>
</dbReference>
<feature type="compositionally biased region" description="Polar residues" evidence="11">
    <location>
        <begin position="333"/>
        <end position="347"/>
    </location>
</feature>
<keyword evidence="7" id="KW-0862">Zinc</keyword>
<evidence type="ECO:0000256" key="12">
    <source>
        <dbReference type="SAM" id="Phobius"/>
    </source>
</evidence>
<evidence type="ECO:0000256" key="6">
    <source>
        <dbReference type="ARBA" id="ARBA00022801"/>
    </source>
</evidence>
<evidence type="ECO:0000256" key="4">
    <source>
        <dbReference type="ARBA" id="ARBA00022692"/>
    </source>
</evidence>
<evidence type="ECO:0000313" key="14">
    <source>
        <dbReference type="EMBL" id="SHI16208.1"/>
    </source>
</evidence>
<gene>
    <name evidence="14" type="ORF">SAMN02745129_4538</name>
</gene>
<protein>
    <submittedName>
        <fullName evidence="14">Zn-dependent protease with chaperone function</fullName>
    </submittedName>
</protein>
<dbReference type="PANTHER" id="PTHR43221">
    <property type="entry name" value="PROTEASE HTPX"/>
    <property type="match status" value="1"/>
</dbReference>
<dbReference type="EMBL" id="FQXG01000008">
    <property type="protein sequence ID" value="SHI16208.1"/>
    <property type="molecule type" value="Genomic_DNA"/>
</dbReference>
<evidence type="ECO:0000256" key="3">
    <source>
        <dbReference type="ARBA" id="ARBA00022670"/>
    </source>
</evidence>
<keyword evidence="15" id="KW-1185">Reference proteome</keyword>
<dbReference type="PANTHER" id="PTHR43221:SF2">
    <property type="entry name" value="PROTEASE HTPX HOMOLOG"/>
    <property type="match status" value="1"/>
</dbReference>
<feature type="region of interest" description="Disordered" evidence="11">
    <location>
        <begin position="333"/>
        <end position="353"/>
    </location>
</feature>
<dbReference type="OrthoDB" id="15218at2"/>
<dbReference type="InterPro" id="IPR001915">
    <property type="entry name" value="Peptidase_M48"/>
</dbReference>
<name>A0A1M5YWF5_9GAMM</name>
<dbReference type="Gene3D" id="3.30.2010.10">
    <property type="entry name" value="Metalloproteases ('zincins'), catalytic domain"/>
    <property type="match status" value="1"/>
</dbReference>
<keyword evidence="5" id="KW-0479">Metal-binding</keyword>
<keyword evidence="2" id="KW-1003">Cell membrane</keyword>
<dbReference type="AlphaFoldDB" id="A0A1M5YWF5"/>
<keyword evidence="10 12" id="KW-0472">Membrane</keyword>
<comment type="cofactor">
    <cofactor evidence="1">
        <name>Zn(2+)</name>
        <dbReference type="ChEBI" id="CHEBI:29105"/>
    </cofactor>
</comment>
<keyword evidence="8 12" id="KW-1133">Transmembrane helix</keyword>
<proteinExistence type="predicted"/>
<evidence type="ECO:0000256" key="1">
    <source>
        <dbReference type="ARBA" id="ARBA00001947"/>
    </source>
</evidence>
<keyword evidence="6" id="KW-0378">Hydrolase</keyword>
<evidence type="ECO:0000256" key="2">
    <source>
        <dbReference type="ARBA" id="ARBA00022475"/>
    </source>
</evidence>
<feature type="transmembrane region" description="Helical" evidence="12">
    <location>
        <begin position="16"/>
        <end position="42"/>
    </location>
</feature>
<accession>A0A1M5YWF5</accession>
<dbReference type="CDD" id="cd07340">
    <property type="entry name" value="M48B_Htpx_like"/>
    <property type="match status" value="1"/>
</dbReference>
<dbReference type="GO" id="GO:0046872">
    <property type="term" value="F:metal ion binding"/>
    <property type="evidence" value="ECO:0007669"/>
    <property type="project" value="UniProtKB-KW"/>
</dbReference>
<dbReference type="GO" id="GO:0006508">
    <property type="term" value="P:proteolysis"/>
    <property type="evidence" value="ECO:0007669"/>
    <property type="project" value="UniProtKB-KW"/>
</dbReference>
<dbReference type="STRING" id="299255.SAMN02745129_4538"/>
<feature type="transmembrane region" description="Helical" evidence="12">
    <location>
        <begin position="221"/>
        <end position="241"/>
    </location>
</feature>
<dbReference type="RefSeq" id="WP_067664838.1">
    <property type="nucleotide sequence ID" value="NZ_FQXG01000008.1"/>
</dbReference>
<dbReference type="GO" id="GO:0004222">
    <property type="term" value="F:metalloendopeptidase activity"/>
    <property type="evidence" value="ECO:0007669"/>
    <property type="project" value="InterPro"/>
</dbReference>
<organism evidence="14 15">
    <name type="scientific">Ferrimonas marina</name>
    <dbReference type="NCBI Taxonomy" id="299255"/>
    <lineage>
        <taxon>Bacteria</taxon>
        <taxon>Pseudomonadati</taxon>
        <taxon>Pseudomonadota</taxon>
        <taxon>Gammaproteobacteria</taxon>
        <taxon>Alteromonadales</taxon>
        <taxon>Ferrimonadaceae</taxon>
        <taxon>Ferrimonas</taxon>
    </lineage>
</organism>
<dbReference type="Pfam" id="PF01435">
    <property type="entry name" value="Peptidase_M48"/>
    <property type="match status" value="1"/>
</dbReference>
<evidence type="ECO:0000256" key="11">
    <source>
        <dbReference type="SAM" id="MobiDB-lite"/>
    </source>
</evidence>
<reference evidence="14 15" key="1">
    <citation type="submission" date="2016-11" db="EMBL/GenBank/DDBJ databases">
        <authorList>
            <person name="Jaros S."/>
            <person name="Januszkiewicz K."/>
            <person name="Wedrychowicz H."/>
        </authorList>
    </citation>
    <scope>NUCLEOTIDE SEQUENCE [LARGE SCALE GENOMIC DNA]</scope>
    <source>
        <strain evidence="14 15">DSM 16917</strain>
    </source>
</reference>
<evidence type="ECO:0000256" key="7">
    <source>
        <dbReference type="ARBA" id="ARBA00022833"/>
    </source>
</evidence>
<feature type="transmembrane region" description="Helical" evidence="12">
    <location>
        <begin position="62"/>
        <end position="82"/>
    </location>
</feature>
<evidence type="ECO:0000313" key="15">
    <source>
        <dbReference type="Proteomes" id="UP000184268"/>
    </source>
</evidence>
<feature type="domain" description="Peptidase M48" evidence="13">
    <location>
        <begin position="109"/>
        <end position="320"/>
    </location>
</feature>
<keyword evidence="9" id="KW-0482">Metalloprotease</keyword>
<feature type="transmembrane region" description="Helical" evidence="12">
    <location>
        <begin position="190"/>
        <end position="209"/>
    </location>
</feature>
<dbReference type="InterPro" id="IPR050083">
    <property type="entry name" value="HtpX_protease"/>
</dbReference>
<evidence type="ECO:0000259" key="13">
    <source>
        <dbReference type="Pfam" id="PF01435"/>
    </source>
</evidence>
<evidence type="ECO:0000256" key="9">
    <source>
        <dbReference type="ARBA" id="ARBA00023049"/>
    </source>
</evidence>